<organism evidence="2 3">
    <name type="scientific">candidate division WWE3 bacterium CG_4_10_14_0_2_um_filter_41_14</name>
    <dbReference type="NCBI Taxonomy" id="1975072"/>
    <lineage>
        <taxon>Bacteria</taxon>
        <taxon>Katanobacteria</taxon>
    </lineage>
</organism>
<feature type="domain" description="EfeO-type cupredoxin-like" evidence="1">
    <location>
        <begin position="80"/>
        <end position="133"/>
    </location>
</feature>
<proteinExistence type="predicted"/>
<dbReference type="InterPro" id="IPR008972">
    <property type="entry name" value="Cupredoxin"/>
</dbReference>
<dbReference type="EMBL" id="PFNL01000138">
    <property type="protein sequence ID" value="PIZ45385.1"/>
    <property type="molecule type" value="Genomic_DNA"/>
</dbReference>
<feature type="non-terminal residue" evidence="2">
    <location>
        <position position="135"/>
    </location>
</feature>
<name>A0A2M7TGW8_UNCKA</name>
<protein>
    <recommendedName>
        <fullName evidence="1">EfeO-type cupredoxin-like domain-containing protein</fullName>
    </recommendedName>
</protein>
<comment type="caution">
    <text evidence="2">The sequence shown here is derived from an EMBL/GenBank/DDBJ whole genome shotgun (WGS) entry which is preliminary data.</text>
</comment>
<dbReference type="AlphaFoldDB" id="A0A2M7TGW8"/>
<evidence type="ECO:0000259" key="1">
    <source>
        <dbReference type="Pfam" id="PF13473"/>
    </source>
</evidence>
<sequence length="135" mass="14238">MQGSPTVSKALFSIVFLLTILTVWAVVVYSNSPEDTTPIALQPTVTPSDNGEEQVNVDLNATPTVSPTPTTEVTEIPNATATPATRRITITANEYSFAPNAITASAGDTLIFTIVNNGTEIHSFAIDELGVQTTT</sequence>
<dbReference type="InterPro" id="IPR028096">
    <property type="entry name" value="EfeO_Cupredoxin"/>
</dbReference>
<accession>A0A2M7TGW8</accession>
<evidence type="ECO:0000313" key="2">
    <source>
        <dbReference type="EMBL" id="PIZ45385.1"/>
    </source>
</evidence>
<reference evidence="3" key="1">
    <citation type="submission" date="2017-09" db="EMBL/GenBank/DDBJ databases">
        <title>Depth-based differentiation of microbial function through sediment-hosted aquifers and enrichment of novel symbionts in the deep terrestrial subsurface.</title>
        <authorList>
            <person name="Probst A.J."/>
            <person name="Ladd B."/>
            <person name="Jarett J.K."/>
            <person name="Geller-Mcgrath D.E."/>
            <person name="Sieber C.M.K."/>
            <person name="Emerson J.B."/>
            <person name="Anantharaman K."/>
            <person name="Thomas B.C."/>
            <person name="Malmstrom R."/>
            <person name="Stieglmeier M."/>
            <person name="Klingl A."/>
            <person name="Woyke T."/>
            <person name="Ryan C.M."/>
            <person name="Banfield J.F."/>
        </authorList>
    </citation>
    <scope>NUCLEOTIDE SEQUENCE [LARGE SCALE GENOMIC DNA]</scope>
</reference>
<dbReference type="Gene3D" id="2.60.40.420">
    <property type="entry name" value="Cupredoxins - blue copper proteins"/>
    <property type="match status" value="1"/>
</dbReference>
<dbReference type="SUPFAM" id="SSF49503">
    <property type="entry name" value="Cupredoxins"/>
    <property type="match status" value="1"/>
</dbReference>
<gene>
    <name evidence="2" type="ORF">COY32_05340</name>
</gene>
<evidence type="ECO:0000313" key="3">
    <source>
        <dbReference type="Proteomes" id="UP000228920"/>
    </source>
</evidence>
<dbReference type="Proteomes" id="UP000228920">
    <property type="component" value="Unassembled WGS sequence"/>
</dbReference>
<dbReference type="Pfam" id="PF13473">
    <property type="entry name" value="Cupredoxin_1"/>
    <property type="match status" value="1"/>
</dbReference>